<dbReference type="GO" id="GO:0043484">
    <property type="term" value="P:regulation of RNA splicing"/>
    <property type="evidence" value="ECO:0007669"/>
    <property type="project" value="TreeGrafter"/>
</dbReference>
<dbReference type="GeneID" id="108245323"/>
<dbReference type="GeneTree" id="ENSGT00940000154902"/>
<feature type="region of interest" description="Disordered" evidence="3">
    <location>
        <begin position="906"/>
        <end position="933"/>
    </location>
</feature>
<dbReference type="PANTHER" id="PTHR23348:SF41">
    <property type="entry name" value="NEUROBLAST DIFFERENTIATION-ASSOCIATED PROTEIN AHNAK"/>
    <property type="match status" value="1"/>
</dbReference>
<proteinExistence type="predicted"/>
<name>A0A3Q3FXY6_KRYMA</name>
<dbReference type="PANTHER" id="PTHR23348">
    <property type="entry name" value="PERIAXIN/AHNAK"/>
    <property type="match status" value="1"/>
</dbReference>
<reference evidence="4" key="2">
    <citation type="submission" date="2025-09" db="UniProtKB">
        <authorList>
            <consortium name="Ensembl"/>
        </authorList>
    </citation>
    <scope>IDENTIFICATION</scope>
</reference>
<dbReference type="Ensembl" id="ENSKMAT00000017389.1">
    <property type="protein sequence ID" value="ENSKMAP00000017152.1"/>
    <property type="gene ID" value="ENSKMAG00000012788.1"/>
</dbReference>
<evidence type="ECO:0000313" key="4">
    <source>
        <dbReference type="Ensembl" id="ENSKMAP00000017152.1"/>
    </source>
</evidence>
<dbReference type="RefSeq" id="XP_017287634.1">
    <property type="nucleotide sequence ID" value="XM_017432145.3"/>
</dbReference>
<accession>A0A3Q3FXY6</accession>
<dbReference type="Proteomes" id="UP000264800">
    <property type="component" value="Unplaced"/>
</dbReference>
<dbReference type="KEGG" id="kmr:108245323"/>
<comment type="subcellular location">
    <subcellularLocation>
        <location evidence="1">Nucleus</location>
    </subcellularLocation>
</comment>
<reference evidence="4" key="1">
    <citation type="submission" date="2025-08" db="UniProtKB">
        <authorList>
            <consortium name="Ensembl"/>
        </authorList>
    </citation>
    <scope>IDENTIFICATION</scope>
</reference>
<dbReference type="GO" id="GO:0005634">
    <property type="term" value="C:nucleus"/>
    <property type="evidence" value="ECO:0007669"/>
    <property type="project" value="UniProtKB-SubCell"/>
</dbReference>
<keyword evidence="5" id="KW-1185">Reference proteome</keyword>
<evidence type="ECO:0000256" key="3">
    <source>
        <dbReference type="SAM" id="MobiDB-lite"/>
    </source>
</evidence>
<feature type="region of interest" description="Disordered" evidence="3">
    <location>
        <begin position="613"/>
        <end position="632"/>
    </location>
</feature>
<evidence type="ECO:0000256" key="2">
    <source>
        <dbReference type="ARBA" id="ARBA00023242"/>
    </source>
</evidence>
<keyword evidence="2" id="KW-0539">Nucleus</keyword>
<protein>
    <submittedName>
        <fullName evidence="4">Neuroblast differentiation-associated protein AHNAK-like</fullName>
    </submittedName>
</protein>
<organism evidence="4 5">
    <name type="scientific">Kryptolebias marmoratus</name>
    <name type="common">Mangrove killifish</name>
    <name type="synonym">Rivulus marmoratus</name>
    <dbReference type="NCBI Taxonomy" id="37003"/>
    <lineage>
        <taxon>Eukaryota</taxon>
        <taxon>Metazoa</taxon>
        <taxon>Chordata</taxon>
        <taxon>Craniata</taxon>
        <taxon>Vertebrata</taxon>
        <taxon>Euteleostomi</taxon>
        <taxon>Actinopterygii</taxon>
        <taxon>Neopterygii</taxon>
        <taxon>Teleostei</taxon>
        <taxon>Neoteleostei</taxon>
        <taxon>Acanthomorphata</taxon>
        <taxon>Ovalentaria</taxon>
        <taxon>Atherinomorphae</taxon>
        <taxon>Cyprinodontiformes</taxon>
        <taxon>Rivulidae</taxon>
        <taxon>Kryptolebias</taxon>
    </lineage>
</organism>
<dbReference type="GO" id="GO:0043034">
    <property type="term" value="C:costamere"/>
    <property type="evidence" value="ECO:0007669"/>
    <property type="project" value="TreeGrafter"/>
</dbReference>
<dbReference type="STRING" id="37003.ENSKMAP00000017152"/>
<dbReference type="InterPro" id="IPR052082">
    <property type="entry name" value="Myelin_sheath_structural"/>
</dbReference>
<feature type="region of interest" description="Disordered" evidence="3">
    <location>
        <begin position="993"/>
        <end position="1034"/>
    </location>
</feature>
<evidence type="ECO:0000313" key="5">
    <source>
        <dbReference type="Proteomes" id="UP000264800"/>
    </source>
</evidence>
<feature type="compositionally biased region" description="Polar residues" evidence="3">
    <location>
        <begin position="1002"/>
        <end position="1016"/>
    </location>
</feature>
<dbReference type="OrthoDB" id="8058206at2759"/>
<feature type="region of interest" description="Disordered" evidence="3">
    <location>
        <begin position="831"/>
        <end position="850"/>
    </location>
</feature>
<feature type="region of interest" description="Disordered" evidence="3">
    <location>
        <begin position="688"/>
        <end position="717"/>
    </location>
</feature>
<sequence>MPTHRRGRSLSEALTLEQSEEGGLVISNVNSSSQRQDLKEGDEILGATINFDHLSKDEVLNVLKLIEPYDDKIQVLTRKKMSKSLENLDQCARTPKAMLNDSYNKLYNAKIKRFVKKDLSGAVAGSGNWDGTVPASSIVSLKHDMGLPRLGVDFGLLKSKTVNQDANVDSNSNVKELMDGRNLNLPPMGLGTLSNSLGPRLNLDARNPQLVAPDCHLSGTLPDDQNVRILSGKHLPDTERTSYDLTLANHDRIPEMGLDRKGSDITIPKTGIDVSGESFTGPVSNVSVPKVNIEGINPEFKMPKFKLPDLANSELSKKSPKSKVKIPDVEIPGAPSGAHLNVDTPSGSLTLPRPGVKGRHEDEVDLSLKRPQFKGGISASDENLFKANIKGTDLTTDTPSFNFEGRAGKYKAPKFTMPKFDLPNIQVPDFSGDLDLPDGDLAVPSTNLGISTSSKRLQMASDLSLKTPKIKGEINTPDLDFPNIKMKNPKLDVNTPDVNIGSPKAKLKLPKMKMPKFSLPSMKGPEIDGNINAPDIDAPNVKFKGPKADLDMDFPGLSGKFKKPNLNLPDLGFSDPDLDGPNLDLKTPDLDMSAPNLRGGINAPDVNMPKVDLKSSKPDLNTPKVNLDMPSGKLKMPELQAPDWDINAPPGKLKMPKMNLSGTLPKGPNLGLNTDLKAPDLSLKAPKIKGEMNTPDLDFPNIKMRNPKLDVNTPDVNIGSPKAKLKLPKMKMPKFSLPSMKGPEIDGNINAPDIDAPNVKFKGPKADLDMDFPGLSGKFKKPNLNLPDLGFSDPDLDGPNLDLKTPDLDMSAPNLRGGINAPDVNMPKVDLKSSKPDLNTPKVNLDMPSGKLKMPELQAPDWDINAPPGKLKMPKMNLSGTLPKGPNLGLNTDLKAPDLSLKAPKIKGEMNTPDLDFPNIRMKNPKLDVNSPDVHIGSPKTKFKMPNVGFSHPKLDGPDFDFSSPNLNATLPKGSNLKLSSDLNNPDLNLKFPKSKGRLDSPNLTLPNMNLKSSKTGLEVPDADFSTPSGKMKMPHMKIPEVGFSDPVIDSPNPRLNSPNLNAKLPKGANLKIDSDLNSPDLNVTAPKTKGGLTFPKLGTPDINLKAPELDMKTSDASIHITNMHVNSPKVSGPRLRAPDVSLPVLDLPHARVNAPRLDLSGNHPDLGVNCSIAQPKMNFTGPQMKGDLKGPNVSSPNIDFNMPKVAKRSPQLHLRSPDLNIDDPSVKFKVPSSKIHRSDMASMSIKKPDLDIDENVRLHCTNKTSSGTKVRTSYPVVDDALHQYINFNRSDLNIDDFTEKDHVLRARGSKLDLQAPFMYEEGMPSSGVIVDMWDSRNAQGMPIGGKESISYSPNLSQHLQRKVPESSDGYYVTVFPKQSQNQKMVNRKFNTQGRLDFHSDDLDLDVPNKNDLKGSTFFFSNLV</sequence>
<dbReference type="OMA" id="PEIDGNF"/>
<evidence type="ECO:0000256" key="1">
    <source>
        <dbReference type="ARBA" id="ARBA00004123"/>
    </source>
</evidence>
<feature type="region of interest" description="Disordered" evidence="3">
    <location>
        <begin position="332"/>
        <end position="362"/>
    </location>
</feature>